<evidence type="ECO:0000256" key="2">
    <source>
        <dbReference type="SAM" id="SignalP"/>
    </source>
</evidence>
<dbReference type="RefSeq" id="WP_023066828.1">
    <property type="nucleotide sequence ID" value="NZ_AUZM01000028.1"/>
</dbReference>
<accession>U7QGC4</accession>
<comment type="caution">
    <text evidence="4">The sequence shown here is derived from an EMBL/GenBank/DDBJ whole genome shotgun (WGS) entry which is preliminary data.</text>
</comment>
<dbReference type="OrthoDB" id="450498at2"/>
<name>U7QGC4_9CYAN</name>
<proteinExistence type="predicted"/>
<evidence type="ECO:0000313" key="4">
    <source>
        <dbReference type="EMBL" id="ERT06928.1"/>
    </source>
</evidence>
<evidence type="ECO:0000259" key="3">
    <source>
        <dbReference type="SMART" id="SM00912"/>
    </source>
</evidence>
<dbReference type="InterPro" id="IPR011050">
    <property type="entry name" value="Pectin_lyase_fold/virulence"/>
</dbReference>
<dbReference type="InterPro" id="IPR008638">
    <property type="entry name" value="FhaB/CdiA-like_TPS"/>
</dbReference>
<reference evidence="4 5" key="1">
    <citation type="journal article" date="2013" name="Front. Microbiol.">
        <title>Comparative genomic analyses of the cyanobacterium, Lyngbya aestuarii BL J, a powerful hydrogen producer.</title>
        <authorList>
            <person name="Kothari A."/>
            <person name="Vaughn M."/>
            <person name="Garcia-Pichel F."/>
        </authorList>
    </citation>
    <scope>NUCLEOTIDE SEQUENCE [LARGE SCALE GENOMIC DNA]</scope>
    <source>
        <strain evidence="4 5">BL J</strain>
    </source>
</reference>
<dbReference type="SUPFAM" id="SSF51126">
    <property type="entry name" value="Pectin lyase-like"/>
    <property type="match status" value="5"/>
</dbReference>
<keyword evidence="5" id="KW-1185">Reference proteome</keyword>
<organism evidence="4 5">
    <name type="scientific">Lyngbya aestuarii BL J</name>
    <dbReference type="NCBI Taxonomy" id="1348334"/>
    <lineage>
        <taxon>Bacteria</taxon>
        <taxon>Bacillati</taxon>
        <taxon>Cyanobacteriota</taxon>
        <taxon>Cyanophyceae</taxon>
        <taxon>Oscillatoriophycideae</taxon>
        <taxon>Oscillatoriales</taxon>
        <taxon>Microcoleaceae</taxon>
        <taxon>Lyngbya</taxon>
    </lineage>
</organism>
<feature type="domain" description="Filamentous haemagglutinin FhaB/tRNA nuclease CdiA-like TPS" evidence="3">
    <location>
        <begin position="34"/>
        <end position="147"/>
    </location>
</feature>
<feature type="signal peptide" evidence="2">
    <location>
        <begin position="1"/>
        <end position="20"/>
    </location>
</feature>
<dbReference type="Pfam" id="PF05860">
    <property type="entry name" value="TPS"/>
    <property type="match status" value="1"/>
</dbReference>
<evidence type="ECO:0000256" key="1">
    <source>
        <dbReference type="SAM" id="MobiDB-lite"/>
    </source>
</evidence>
<feature type="chain" id="PRO_5004686299" evidence="2">
    <location>
        <begin position="21"/>
        <end position="1216"/>
    </location>
</feature>
<feature type="region of interest" description="Disordered" evidence="1">
    <location>
        <begin position="577"/>
        <end position="596"/>
    </location>
</feature>
<keyword evidence="2" id="KW-0732">Signal</keyword>
<dbReference type="Gene3D" id="2.160.20.10">
    <property type="entry name" value="Single-stranded right-handed beta-helix, Pectin lyase-like"/>
    <property type="match status" value="3"/>
</dbReference>
<dbReference type="PATRIC" id="fig|1348334.3.peg.2992"/>
<protein>
    <submittedName>
        <fullName evidence="4">Filamentous hemagglutinin family N-terminal domain protein</fullName>
    </submittedName>
</protein>
<feature type="region of interest" description="Disordered" evidence="1">
    <location>
        <begin position="1151"/>
        <end position="1182"/>
    </location>
</feature>
<dbReference type="NCBIfam" id="TIGR01901">
    <property type="entry name" value="adhes_NPXG"/>
    <property type="match status" value="1"/>
</dbReference>
<feature type="compositionally biased region" description="Low complexity" evidence="1">
    <location>
        <begin position="1154"/>
        <end position="1164"/>
    </location>
</feature>
<gene>
    <name evidence="4" type="ORF">M595_3091</name>
</gene>
<sequence>MYPRLLALPTLATLTTICCATTVTAQIIPDNSLGSENSVVTPNVNIRGIPSDRIDGGAVRGGNLFHSFEEFNVEEGRGAYFSNPDNIINILTRVTGGNISEILGTLGVLGNANLFLINPSGIVFGPNARLDVGGSFFATTADGVLFENGVEFAASNPEAPPLLTINIPIGLNIRENPGTIVNQATLTTLEDGSSLRNDAGFLVPQGLNVPQNKTLALVGGDVFFNNGVAISPGSNIELGGLSEPGIVELNNVGANGNTPILQFPTNIQQADIILTNQSQINVRADGGGDVNINAGNFGMANGSIIRGGFDEGLGSPEVKGGDVNINAQENVLLTDNSFISNIIDIDSLGEPGDINIKTSSLFMENGADLSASTFAPGNAGSVSILATNSVELSNANIFSSAEVGAVGNGGAVEIITENLLLSNGSQVITDTSGEGNAGNITVQAKSIELTGTSANDSEIISGFFADVNETAIGNGGKITIETEQLRLSDGAQISSSTFGQGNAGLVSILATDSVELLGSSIISNVVEGGTGNANAVNIETRNLLVSGGSQIQSLTFGNGDAGNINIKAESLELTGTSTEDSLQSSTITASSRSGEGNSGNIIIEAERLRITDASGIIASATGRGNAGTIFIKATDIQLFGFAPNSTAPSAITANIEDQGTGNSGNIIIETARLLLEDGGLIRVNTAANTPENSGQVLIIASESVTLNNAVGINTDTVGPTNAAPITIFTRSLSIEGRSGIVANSGTLENPTDATGQGGEISIFASEQVQLRGRTQTDETPLISSVTFGGGRAGKIRIETGELIVDKGLISVLSNDTASGNAGNIEVLASDFVELSRLESGLLAGTDGVGNAGNISVKTPELVLKDEASIGVGSLSGSGNAGNITIESNQLFIQDEANVLAATIDGDGDAGNININSSELVEIRNQGNIRAGTQGSGNAGNVRIETEQFQLRDGGSVNVSSTASGIPGNIDISANETLLNNQAQLNANSEAGQGGNIRLLSDDIRLFNESRILASGSDSGQTFEGNIEIDANLLLLLQQSRILTDAFNPTGGSNITIRPLGNSELGLLQSTDSIINAAGELSIDDTLNFDPPETPEVEFIDPAELIAQDPCKQGQDSEFIITGRGGIAPNPTQALTSIEGLVELESLLIEPVTPQSNSSSESQQKSQKRENNPVDSRTIIPARGWIKDENGDIILVGYDPTKTGVQRQQYNPFSCQS</sequence>
<evidence type="ECO:0000313" key="5">
    <source>
        <dbReference type="Proteomes" id="UP000017127"/>
    </source>
</evidence>
<dbReference type="EMBL" id="AUZM01000028">
    <property type="protein sequence ID" value="ERT06928.1"/>
    <property type="molecule type" value="Genomic_DNA"/>
</dbReference>
<dbReference type="InterPro" id="IPR012334">
    <property type="entry name" value="Pectin_lyas_fold"/>
</dbReference>
<dbReference type="AlphaFoldDB" id="U7QGC4"/>
<dbReference type="Proteomes" id="UP000017127">
    <property type="component" value="Unassembled WGS sequence"/>
</dbReference>
<dbReference type="SMART" id="SM00912">
    <property type="entry name" value="Haemagg_act"/>
    <property type="match status" value="1"/>
</dbReference>